<feature type="transmembrane region" description="Helical" evidence="1">
    <location>
        <begin position="18"/>
        <end position="40"/>
    </location>
</feature>
<reference evidence="2 3" key="1">
    <citation type="submission" date="2021-05" db="EMBL/GenBank/DDBJ databases">
        <title>Genome Assembly of Synthetic Allotetraploid Brassica napus Reveals Homoeologous Exchanges between Subgenomes.</title>
        <authorList>
            <person name="Davis J.T."/>
        </authorList>
    </citation>
    <scope>NUCLEOTIDE SEQUENCE [LARGE SCALE GENOMIC DNA]</scope>
    <source>
        <strain evidence="3">cv. Da-Ae</strain>
        <tissue evidence="2">Seedling</tissue>
    </source>
</reference>
<evidence type="ECO:0000256" key="1">
    <source>
        <dbReference type="SAM" id="Phobius"/>
    </source>
</evidence>
<evidence type="ECO:0000313" key="3">
    <source>
        <dbReference type="Proteomes" id="UP000824890"/>
    </source>
</evidence>
<evidence type="ECO:0008006" key="4">
    <source>
        <dbReference type="Google" id="ProtNLM"/>
    </source>
</evidence>
<organism evidence="2 3">
    <name type="scientific">Brassica napus</name>
    <name type="common">Rape</name>
    <dbReference type="NCBI Taxonomy" id="3708"/>
    <lineage>
        <taxon>Eukaryota</taxon>
        <taxon>Viridiplantae</taxon>
        <taxon>Streptophyta</taxon>
        <taxon>Embryophyta</taxon>
        <taxon>Tracheophyta</taxon>
        <taxon>Spermatophyta</taxon>
        <taxon>Magnoliopsida</taxon>
        <taxon>eudicotyledons</taxon>
        <taxon>Gunneridae</taxon>
        <taxon>Pentapetalae</taxon>
        <taxon>rosids</taxon>
        <taxon>malvids</taxon>
        <taxon>Brassicales</taxon>
        <taxon>Brassicaceae</taxon>
        <taxon>Brassiceae</taxon>
        <taxon>Brassica</taxon>
    </lineage>
</organism>
<evidence type="ECO:0000313" key="2">
    <source>
        <dbReference type="EMBL" id="KAH0937862.1"/>
    </source>
</evidence>
<comment type="caution">
    <text evidence="2">The sequence shown here is derived from an EMBL/GenBank/DDBJ whole genome shotgun (WGS) entry which is preliminary data.</text>
</comment>
<name>A0ABQ8E8A7_BRANA</name>
<keyword evidence="1" id="KW-0812">Transmembrane</keyword>
<proteinExistence type="predicted"/>
<accession>A0ABQ8E8A7</accession>
<keyword evidence="1" id="KW-0472">Membrane</keyword>
<keyword evidence="1" id="KW-1133">Transmembrane helix</keyword>
<keyword evidence="3" id="KW-1185">Reference proteome</keyword>
<dbReference type="EMBL" id="JAGKQM010000002">
    <property type="protein sequence ID" value="KAH0937862.1"/>
    <property type="molecule type" value="Genomic_DNA"/>
</dbReference>
<protein>
    <recommendedName>
        <fullName evidence="4">Transmembrane protein</fullName>
    </recommendedName>
</protein>
<dbReference type="Proteomes" id="UP000824890">
    <property type="component" value="Unassembled WGS sequence"/>
</dbReference>
<gene>
    <name evidence="2" type="ORF">HID58_005323</name>
</gene>
<sequence>MASENKNKSSKSTSSTCVIVGSMLDGLTLLGLLLFLVLWCPSYKKHGRMREIMVPELQEAWENEGNRESWRVMGSFEYGSGQRDKRTDCYYDS</sequence>